<dbReference type="EMBL" id="LGUP01000059">
    <property type="protein sequence ID" value="KOG32726.1"/>
    <property type="molecule type" value="Genomic_DNA"/>
</dbReference>
<evidence type="ECO:0000313" key="2">
    <source>
        <dbReference type="EMBL" id="KOG32726.1"/>
    </source>
</evidence>
<comment type="caution">
    <text evidence="2">The sequence shown here is derived from an EMBL/GenBank/DDBJ whole genome shotgun (WGS) entry which is preliminary data.</text>
</comment>
<dbReference type="Proteomes" id="UP000037023">
    <property type="component" value="Unassembled WGS sequence"/>
</dbReference>
<dbReference type="PATRIC" id="fig|1938.6.peg.1915"/>
<feature type="region of interest" description="Disordered" evidence="1">
    <location>
        <begin position="1"/>
        <end position="40"/>
    </location>
</feature>
<name>A0A0L8L3U4_STRVR</name>
<proteinExistence type="predicted"/>
<organism evidence="2 3">
    <name type="scientific">Streptomyces viridochromogenes</name>
    <dbReference type="NCBI Taxonomy" id="1938"/>
    <lineage>
        <taxon>Bacteria</taxon>
        <taxon>Bacillati</taxon>
        <taxon>Actinomycetota</taxon>
        <taxon>Actinomycetes</taxon>
        <taxon>Kitasatosporales</taxon>
        <taxon>Streptomycetaceae</taxon>
        <taxon>Streptomyces</taxon>
    </lineage>
</organism>
<evidence type="ECO:0000256" key="1">
    <source>
        <dbReference type="SAM" id="MobiDB-lite"/>
    </source>
</evidence>
<evidence type="ECO:0000313" key="3">
    <source>
        <dbReference type="Proteomes" id="UP000037023"/>
    </source>
</evidence>
<reference evidence="2 3" key="1">
    <citation type="submission" date="2015-06" db="EMBL/GenBank/DDBJ databases">
        <authorList>
            <person name="Hoefler B.C."/>
            <person name="Straight P.D."/>
        </authorList>
    </citation>
    <scope>NUCLEOTIDE SEQUENCE [LARGE SCALE GENOMIC DNA]</scope>
    <source>
        <strain evidence="2 3">NRRL 3427</strain>
    </source>
</reference>
<dbReference type="AlphaFoldDB" id="A0A0L8L3U4"/>
<protein>
    <submittedName>
        <fullName evidence="2">Uncharacterized protein</fullName>
    </submittedName>
</protein>
<gene>
    <name evidence="2" type="ORF">ADK34_08720</name>
</gene>
<sequence>MQVSQHGPCHKRRDPTACVGSRAEERVESEAWSQQWRMPPLEGTERAAPWGARCRHQILAAAYTALVVEGDTSETEWEEIEESARTSTRAGWWIDQRSSEPDDLPELLQAATDADRPNENPYF</sequence>
<accession>A0A0L8L3U4</accession>
<feature type="compositionally biased region" description="Basic and acidic residues" evidence="1">
    <location>
        <begin position="113"/>
        <end position="123"/>
    </location>
</feature>
<feature type="region of interest" description="Disordered" evidence="1">
    <location>
        <begin position="82"/>
        <end position="123"/>
    </location>
</feature>